<protein>
    <recommendedName>
        <fullName evidence="1">Reverse transcriptase domain-containing protein</fullName>
    </recommendedName>
</protein>
<dbReference type="InterPro" id="IPR000477">
    <property type="entry name" value="RT_dom"/>
</dbReference>
<accession>A0AAN8JRR2</accession>
<evidence type="ECO:0000313" key="2">
    <source>
        <dbReference type="EMBL" id="KAK6181897.1"/>
    </source>
</evidence>
<dbReference type="EMBL" id="JAZGQO010000007">
    <property type="protein sequence ID" value="KAK6181897.1"/>
    <property type="molecule type" value="Genomic_DNA"/>
</dbReference>
<evidence type="ECO:0000259" key="1">
    <source>
        <dbReference type="PROSITE" id="PS50878"/>
    </source>
</evidence>
<reference evidence="2 3" key="1">
    <citation type="submission" date="2024-01" db="EMBL/GenBank/DDBJ databases">
        <title>The genome of the rayed Mediterranean limpet Patella caerulea (Linnaeus, 1758).</title>
        <authorList>
            <person name="Anh-Thu Weber A."/>
            <person name="Halstead-Nussloch G."/>
        </authorList>
    </citation>
    <scope>NUCLEOTIDE SEQUENCE [LARGE SCALE GENOMIC DNA]</scope>
    <source>
        <strain evidence="2">AATW-2023a</strain>
        <tissue evidence="2">Whole specimen</tissue>
    </source>
</reference>
<dbReference type="Proteomes" id="UP001347796">
    <property type="component" value="Unassembled WGS sequence"/>
</dbReference>
<dbReference type="PANTHER" id="PTHR33050:SF7">
    <property type="entry name" value="RIBONUCLEASE H"/>
    <property type="match status" value="1"/>
</dbReference>
<dbReference type="PANTHER" id="PTHR33050">
    <property type="entry name" value="REVERSE TRANSCRIPTASE DOMAIN-CONTAINING PROTEIN"/>
    <property type="match status" value="1"/>
</dbReference>
<dbReference type="AlphaFoldDB" id="A0AAN8JRR2"/>
<dbReference type="CDD" id="cd09275">
    <property type="entry name" value="RNase_HI_RT_DIRS1"/>
    <property type="match status" value="1"/>
</dbReference>
<keyword evidence="3" id="KW-1185">Reference proteome</keyword>
<evidence type="ECO:0000313" key="3">
    <source>
        <dbReference type="Proteomes" id="UP001347796"/>
    </source>
</evidence>
<dbReference type="Pfam" id="PF00078">
    <property type="entry name" value="RVT_1"/>
    <property type="match status" value="1"/>
</dbReference>
<sequence>MTKPVYSTLRRFGYTSVGYIDDSLLVSDSYAECEQNIDCTKKLFEKLGFIVHEKKSVLHPCQRIHFLGFIIDSSAMKVYLPEEKCNAVIKSCCNLRDKSTVKIRQLAEVIGKIISTFSAVEYGQLFYRKLETAKIAALKDNYGDFDKNVLITQDMKTELNWWVNNLRFQSRNIIIEEPNRVIYTDSSSQGWGLSYENVKIGERWTEDEKSYQINYLELLPVFYALKAVCSQLKKSTCKNHDR</sequence>
<name>A0AAN8JRR2_PATCE</name>
<proteinExistence type="predicted"/>
<feature type="domain" description="Reverse transcriptase" evidence="1">
    <location>
        <begin position="1"/>
        <end position="71"/>
    </location>
</feature>
<dbReference type="InterPro" id="IPR043128">
    <property type="entry name" value="Rev_trsase/Diguanyl_cyclase"/>
</dbReference>
<comment type="caution">
    <text evidence="2">The sequence shown here is derived from an EMBL/GenBank/DDBJ whole genome shotgun (WGS) entry which is preliminary data.</text>
</comment>
<gene>
    <name evidence="2" type="ORF">SNE40_009675</name>
</gene>
<organism evidence="2 3">
    <name type="scientific">Patella caerulea</name>
    <name type="common">Rayed Mediterranean limpet</name>
    <dbReference type="NCBI Taxonomy" id="87958"/>
    <lineage>
        <taxon>Eukaryota</taxon>
        <taxon>Metazoa</taxon>
        <taxon>Spiralia</taxon>
        <taxon>Lophotrochozoa</taxon>
        <taxon>Mollusca</taxon>
        <taxon>Gastropoda</taxon>
        <taxon>Patellogastropoda</taxon>
        <taxon>Patelloidea</taxon>
        <taxon>Patellidae</taxon>
        <taxon>Patella</taxon>
    </lineage>
</organism>
<dbReference type="PROSITE" id="PS50878">
    <property type="entry name" value="RT_POL"/>
    <property type="match status" value="1"/>
</dbReference>
<dbReference type="InterPro" id="IPR052055">
    <property type="entry name" value="Hepadnavirus_pol/RT"/>
</dbReference>
<dbReference type="SUPFAM" id="SSF56672">
    <property type="entry name" value="DNA/RNA polymerases"/>
    <property type="match status" value="1"/>
</dbReference>
<dbReference type="Gene3D" id="3.30.70.270">
    <property type="match status" value="1"/>
</dbReference>
<dbReference type="InterPro" id="IPR043502">
    <property type="entry name" value="DNA/RNA_pol_sf"/>
</dbReference>